<dbReference type="AlphaFoldDB" id="A0A0D2AKE0"/>
<dbReference type="OrthoDB" id="3545916at2759"/>
<evidence type="ECO:0000256" key="1">
    <source>
        <dbReference type="SAM" id="Coils"/>
    </source>
</evidence>
<dbReference type="RefSeq" id="XP_016216879.1">
    <property type="nucleotide sequence ID" value="XM_016354863.1"/>
</dbReference>
<dbReference type="Proteomes" id="UP000053259">
    <property type="component" value="Unassembled WGS sequence"/>
</dbReference>
<feature type="region of interest" description="Disordered" evidence="2">
    <location>
        <begin position="158"/>
        <end position="191"/>
    </location>
</feature>
<reference evidence="3 4" key="1">
    <citation type="submission" date="2015-01" db="EMBL/GenBank/DDBJ databases">
        <title>The Genome Sequence of Ochroconis gallopava CBS43764.</title>
        <authorList>
            <consortium name="The Broad Institute Genomics Platform"/>
            <person name="Cuomo C."/>
            <person name="de Hoog S."/>
            <person name="Gorbushina A."/>
            <person name="Stielow B."/>
            <person name="Teixiera M."/>
            <person name="Abouelleil A."/>
            <person name="Chapman S.B."/>
            <person name="Priest M."/>
            <person name="Young S.K."/>
            <person name="Wortman J."/>
            <person name="Nusbaum C."/>
            <person name="Birren B."/>
        </authorList>
    </citation>
    <scope>NUCLEOTIDE SEQUENCE [LARGE SCALE GENOMIC DNA]</scope>
    <source>
        <strain evidence="3 4">CBS 43764</strain>
    </source>
</reference>
<evidence type="ECO:0000313" key="3">
    <source>
        <dbReference type="EMBL" id="KIW07010.1"/>
    </source>
</evidence>
<gene>
    <name evidence="3" type="ORF">PV09_01905</name>
</gene>
<name>A0A0D2AKE0_9PEZI</name>
<organism evidence="3 4">
    <name type="scientific">Verruconis gallopava</name>
    <dbReference type="NCBI Taxonomy" id="253628"/>
    <lineage>
        <taxon>Eukaryota</taxon>
        <taxon>Fungi</taxon>
        <taxon>Dikarya</taxon>
        <taxon>Ascomycota</taxon>
        <taxon>Pezizomycotina</taxon>
        <taxon>Dothideomycetes</taxon>
        <taxon>Pleosporomycetidae</taxon>
        <taxon>Venturiales</taxon>
        <taxon>Sympoventuriaceae</taxon>
        <taxon>Verruconis</taxon>
    </lineage>
</organism>
<dbReference type="EMBL" id="KN847533">
    <property type="protein sequence ID" value="KIW07010.1"/>
    <property type="molecule type" value="Genomic_DNA"/>
</dbReference>
<proteinExistence type="predicted"/>
<accession>A0A0D2AKE0</accession>
<feature type="region of interest" description="Disordered" evidence="2">
    <location>
        <begin position="78"/>
        <end position="141"/>
    </location>
</feature>
<dbReference type="HOGENOM" id="CLU_332947_0_0_1"/>
<keyword evidence="1" id="KW-0175">Coiled coil</keyword>
<evidence type="ECO:0000313" key="4">
    <source>
        <dbReference type="Proteomes" id="UP000053259"/>
    </source>
</evidence>
<dbReference type="GeneID" id="27309878"/>
<feature type="compositionally biased region" description="Basic and acidic residues" evidence="2">
    <location>
        <begin position="166"/>
        <end position="190"/>
    </location>
</feature>
<feature type="compositionally biased region" description="Basic and acidic residues" evidence="2">
    <location>
        <begin position="82"/>
        <end position="105"/>
    </location>
</feature>
<evidence type="ECO:0000256" key="2">
    <source>
        <dbReference type="SAM" id="MobiDB-lite"/>
    </source>
</evidence>
<feature type="coiled-coil region" evidence="1">
    <location>
        <begin position="497"/>
        <end position="604"/>
    </location>
</feature>
<keyword evidence="4" id="KW-1185">Reference proteome</keyword>
<sequence length="859" mass="99131">MPLEEAENADVAQKPLPLAQPYLNNPQKAVNTEGLDGPVQGQKHNGLSEFATLEISQANKLVGGACKKQSFTSVADTCTTEDTDKGNNRNIDHSTYHENALKRASPDVLGDLSRTRFDSTSNATERSQPDMKKVPTTELFPGHTGDGYFHISKEVPEDDSPALASRGRDTQEPVKLNNKCDHEPANRSRSEVQQFRHSITNRDQFQLDPYAYIDASELEQPHQGSSLKAEDSGTAQKAWEELCQLRDYLKRIDASDSELSRCQSAEKAAKRVAALYRNKVQLLREETAHRKLSEQSVQEVSHLKSENEQLTRRINDLSERYRYFQQNCRYRDEAYEVVKQNNEDLKVRIEEAKAQQKKEMESNNRWWQQKLGEEKAPLQEEIGRLSITINELQANNSKLRQTVSHNEHEISHLERENSRLDDSLKSTISRLEADVRRVKQDKERIISEKREEIAALEISHAADTKHLIDAVEKHGAEIGALQAENDKKASEMRMLHEVELSNLRIKYEQALKEKENEVRKEEQLTLLLSQEKLQAKEDEIKSLKDRHAKELTSRARRYEEQINNRNKMIEELEAEQHATERRVRQQFAQELKEYKKRNENLVGELVERGSFKGISDRVIESRFKKMAKAVDQFSRTCTNWDKNREADWLCPESLIQANENPRQIKQYFVHNLIWMVFYDGLFVHPFKSFGIDGEKFFGEWVDTFGQDTNSKIAPHWPEASKKSEEWRYSKMEMCMEAVHKTAGDPILKRAFIQSIQRIEDEILQELNRVVEPSKSQQMSVKDIAHQAARLWLDIGVQRCRILITVPLESRAASRMHDVGRPRELVVHPGVQRFGNGQGEHLDTHDAVLCKMDVQTVATW</sequence>
<feature type="coiled-coil region" evidence="1">
    <location>
        <begin position="265"/>
        <end position="459"/>
    </location>
</feature>
<feature type="region of interest" description="Disordered" evidence="2">
    <location>
        <begin position="1"/>
        <end position="35"/>
    </location>
</feature>
<dbReference type="VEuPathDB" id="FungiDB:PV09_01905"/>
<protein>
    <submittedName>
        <fullName evidence="3">Uncharacterized protein</fullName>
    </submittedName>
</protein>
<dbReference type="InParanoid" id="A0A0D2AKE0"/>